<comment type="caution">
    <text evidence="3">The sequence shown here is derived from an EMBL/GenBank/DDBJ whole genome shotgun (WGS) entry which is preliminary data.</text>
</comment>
<dbReference type="InterPro" id="IPR029063">
    <property type="entry name" value="SAM-dependent_MTases_sf"/>
</dbReference>
<evidence type="ECO:0000313" key="4">
    <source>
        <dbReference type="Proteomes" id="UP000580856"/>
    </source>
</evidence>
<dbReference type="GO" id="GO:0008168">
    <property type="term" value="F:methyltransferase activity"/>
    <property type="evidence" value="ECO:0007669"/>
    <property type="project" value="UniProtKB-KW"/>
</dbReference>
<keyword evidence="3" id="KW-0489">Methyltransferase</keyword>
<dbReference type="SUPFAM" id="SSF53335">
    <property type="entry name" value="S-adenosyl-L-methionine-dependent methyltransferases"/>
    <property type="match status" value="1"/>
</dbReference>
<dbReference type="GO" id="GO:0032259">
    <property type="term" value="P:methylation"/>
    <property type="evidence" value="ECO:0007669"/>
    <property type="project" value="UniProtKB-KW"/>
</dbReference>
<sequence length="337" mass="37092">MNTPQSDFSPLSRLMSQEVIFHAVVQCVRLKLFDALSEQPATPEEIARKFGFQLGPTQALLELLAVNDLLTLGEHGYENTATAAEFLVSDSYFYQGAALEHNSRFTAAIKTQFIPLLKGEANPIAHAPDDAWSDTDTMRATLQHSRMGALQDTVKVISGLPNFTEMRFMADIGGNHGEYSMALIERNPQLHGVILDLPGVVEKANERIARHELTQSLKAQVLDLRSDTLPSDSYDLVIASHILYAFMDDLAGFARQVHDSLKPGGWFVSQHMNRHSDTALQEKASLEFVTRMSGYPTHFIAREQLESAFAVAGFADIRCAFSGPGAQGLIVAGQRDS</sequence>
<name>A0A846QS07_9BACT</name>
<dbReference type="InterPro" id="IPR036388">
    <property type="entry name" value="WH-like_DNA-bd_sf"/>
</dbReference>
<reference evidence="3 4" key="1">
    <citation type="submission" date="2020-03" db="EMBL/GenBank/DDBJ databases">
        <title>Genomic Encyclopedia of Type Strains, Phase IV (KMG-IV): sequencing the most valuable type-strain genomes for metagenomic binning, comparative biology and taxonomic classification.</title>
        <authorList>
            <person name="Goeker M."/>
        </authorList>
    </citation>
    <scope>NUCLEOTIDE SEQUENCE [LARGE SCALE GENOMIC DNA]</scope>
    <source>
        <strain evidence="3 4">DSM 24233</strain>
    </source>
</reference>
<dbReference type="PANTHER" id="PTHR11746">
    <property type="entry name" value="O-METHYLTRANSFERASE"/>
    <property type="match status" value="1"/>
</dbReference>
<evidence type="ECO:0000259" key="2">
    <source>
        <dbReference type="Pfam" id="PF08242"/>
    </source>
</evidence>
<dbReference type="EMBL" id="JAATJA010000004">
    <property type="protein sequence ID" value="NJB69153.1"/>
    <property type="molecule type" value="Genomic_DNA"/>
</dbReference>
<dbReference type="Pfam" id="PF08242">
    <property type="entry name" value="Methyltransf_12"/>
    <property type="match status" value="1"/>
</dbReference>
<dbReference type="InterPro" id="IPR012967">
    <property type="entry name" value="COMT_dimerisation"/>
</dbReference>
<accession>A0A846QS07</accession>
<proteinExistence type="predicted"/>
<dbReference type="InterPro" id="IPR036390">
    <property type="entry name" value="WH_DNA-bd_sf"/>
</dbReference>
<dbReference type="InterPro" id="IPR013217">
    <property type="entry name" value="Methyltransf_12"/>
</dbReference>
<dbReference type="Pfam" id="PF08100">
    <property type="entry name" value="Dimerisation"/>
    <property type="match status" value="1"/>
</dbReference>
<gene>
    <name evidence="3" type="ORF">GGQ74_002850</name>
</gene>
<keyword evidence="3" id="KW-0808">Transferase</keyword>
<feature type="domain" description="O-methyltransferase dimerisation" evidence="1">
    <location>
        <begin position="22"/>
        <end position="89"/>
    </location>
</feature>
<dbReference type="RefSeq" id="WP_167942247.1">
    <property type="nucleotide sequence ID" value="NZ_JAATJA010000004.1"/>
</dbReference>
<dbReference type="CDD" id="cd02440">
    <property type="entry name" value="AdoMet_MTases"/>
    <property type="match status" value="1"/>
</dbReference>
<keyword evidence="4" id="KW-1185">Reference proteome</keyword>
<dbReference type="InterPro" id="IPR016461">
    <property type="entry name" value="COMT-like"/>
</dbReference>
<dbReference type="PROSITE" id="PS51683">
    <property type="entry name" value="SAM_OMT_II"/>
    <property type="match status" value="1"/>
</dbReference>
<organism evidence="3 4">
    <name type="scientific">Desulfobaculum xiamenense</name>
    <dbReference type="NCBI Taxonomy" id="995050"/>
    <lineage>
        <taxon>Bacteria</taxon>
        <taxon>Pseudomonadati</taxon>
        <taxon>Thermodesulfobacteriota</taxon>
        <taxon>Desulfovibrionia</taxon>
        <taxon>Desulfovibrionales</taxon>
        <taxon>Desulfovibrionaceae</taxon>
        <taxon>Desulfobaculum</taxon>
    </lineage>
</organism>
<dbReference type="Gene3D" id="1.10.10.10">
    <property type="entry name" value="Winged helix-like DNA-binding domain superfamily/Winged helix DNA-binding domain"/>
    <property type="match status" value="1"/>
</dbReference>
<dbReference type="Proteomes" id="UP000580856">
    <property type="component" value="Unassembled WGS sequence"/>
</dbReference>
<dbReference type="GO" id="GO:0046983">
    <property type="term" value="F:protein dimerization activity"/>
    <property type="evidence" value="ECO:0007669"/>
    <property type="project" value="InterPro"/>
</dbReference>
<protein>
    <submittedName>
        <fullName evidence="3">2-polyprenyl-3-methyl-5-hydroxy-6-metoxy-1, 4-benzoquinol methylase</fullName>
    </submittedName>
</protein>
<dbReference type="AlphaFoldDB" id="A0A846QS07"/>
<dbReference type="Gene3D" id="3.40.50.150">
    <property type="entry name" value="Vaccinia Virus protein VP39"/>
    <property type="match status" value="1"/>
</dbReference>
<evidence type="ECO:0000313" key="3">
    <source>
        <dbReference type="EMBL" id="NJB69153.1"/>
    </source>
</evidence>
<dbReference type="SUPFAM" id="SSF46785">
    <property type="entry name" value="Winged helix' DNA-binding domain"/>
    <property type="match status" value="1"/>
</dbReference>
<evidence type="ECO:0000259" key="1">
    <source>
        <dbReference type="Pfam" id="PF08100"/>
    </source>
</evidence>
<feature type="domain" description="Methyltransferase type 12" evidence="2">
    <location>
        <begin position="171"/>
        <end position="267"/>
    </location>
</feature>